<dbReference type="Pfam" id="PF02837">
    <property type="entry name" value="Glyco_hydro_2_N"/>
    <property type="match status" value="1"/>
</dbReference>
<organism evidence="9 10">
    <name type="scientific">Pseudomaricurvus hydrocarbonicus</name>
    <dbReference type="NCBI Taxonomy" id="1470433"/>
    <lineage>
        <taxon>Bacteria</taxon>
        <taxon>Pseudomonadati</taxon>
        <taxon>Pseudomonadota</taxon>
        <taxon>Gammaproteobacteria</taxon>
        <taxon>Cellvibrionales</taxon>
        <taxon>Cellvibrionaceae</taxon>
        <taxon>Pseudomaricurvus</taxon>
    </lineage>
</organism>
<evidence type="ECO:0000259" key="8">
    <source>
        <dbReference type="Pfam" id="PF16355"/>
    </source>
</evidence>
<evidence type="ECO:0000259" key="7">
    <source>
        <dbReference type="Pfam" id="PF11721"/>
    </source>
</evidence>
<comment type="caution">
    <text evidence="9">The sequence shown here is derived from an EMBL/GenBank/DDBJ whole genome shotgun (WGS) entry which is preliminary data.</text>
</comment>
<dbReference type="InterPro" id="IPR032311">
    <property type="entry name" value="DUF4982"/>
</dbReference>
<feature type="domain" description="Glycoside hydrolase family 2 catalytic" evidence="5">
    <location>
        <begin position="331"/>
        <end position="641"/>
    </location>
</feature>
<evidence type="ECO:0000256" key="1">
    <source>
        <dbReference type="ARBA" id="ARBA00007401"/>
    </source>
</evidence>
<dbReference type="InterPro" id="IPR006103">
    <property type="entry name" value="Glyco_hydro_2_cat"/>
</dbReference>
<dbReference type="Proteomes" id="UP000787472">
    <property type="component" value="Unassembled WGS sequence"/>
</dbReference>
<dbReference type="SUPFAM" id="SSF51445">
    <property type="entry name" value="(Trans)glycosidases"/>
    <property type="match status" value="1"/>
</dbReference>
<dbReference type="InterPro" id="IPR021720">
    <property type="entry name" value="Malectin_dom"/>
</dbReference>
<dbReference type="Gene3D" id="3.20.20.80">
    <property type="entry name" value="Glycosidases"/>
    <property type="match status" value="1"/>
</dbReference>
<dbReference type="Pfam" id="PF00703">
    <property type="entry name" value="Glyco_hydro_2"/>
    <property type="match status" value="1"/>
</dbReference>
<name>A0A9E5MN75_9GAMM</name>
<dbReference type="InterPro" id="IPR006102">
    <property type="entry name" value="Ig-like_GH2"/>
</dbReference>
<protein>
    <submittedName>
        <fullName evidence="9">DUF4982 domain-containing protein</fullName>
    </submittedName>
</protein>
<dbReference type="SUPFAM" id="SSF49303">
    <property type="entry name" value="beta-Galactosidase/glucuronidase domain"/>
    <property type="match status" value="1"/>
</dbReference>
<dbReference type="Gene3D" id="2.60.120.260">
    <property type="entry name" value="Galactose-binding domain-like"/>
    <property type="match status" value="1"/>
</dbReference>
<evidence type="ECO:0000259" key="5">
    <source>
        <dbReference type="Pfam" id="PF02836"/>
    </source>
</evidence>
<evidence type="ECO:0000313" key="10">
    <source>
        <dbReference type="Proteomes" id="UP000787472"/>
    </source>
</evidence>
<dbReference type="InterPro" id="IPR008979">
    <property type="entry name" value="Galactose-bd-like_sf"/>
</dbReference>
<dbReference type="PANTHER" id="PTHR42732:SF1">
    <property type="entry name" value="BETA-MANNOSIDASE"/>
    <property type="match status" value="1"/>
</dbReference>
<dbReference type="InterPro" id="IPR013783">
    <property type="entry name" value="Ig-like_fold"/>
</dbReference>
<dbReference type="InterPro" id="IPR017853">
    <property type="entry name" value="GH"/>
</dbReference>
<keyword evidence="10" id="KW-1185">Reference proteome</keyword>
<reference evidence="9" key="1">
    <citation type="submission" date="2020-03" db="EMBL/GenBank/DDBJ databases">
        <authorList>
            <person name="Guo F."/>
        </authorList>
    </citation>
    <scope>NUCLEOTIDE SEQUENCE</scope>
    <source>
        <strain evidence="9">JCM 30134</strain>
    </source>
</reference>
<dbReference type="InterPro" id="IPR006101">
    <property type="entry name" value="Glyco_hydro_2"/>
</dbReference>
<evidence type="ECO:0000259" key="4">
    <source>
        <dbReference type="Pfam" id="PF00703"/>
    </source>
</evidence>
<dbReference type="InterPro" id="IPR051913">
    <property type="entry name" value="GH2_Domain-Containing"/>
</dbReference>
<dbReference type="Pfam" id="PF16355">
    <property type="entry name" value="DUF4982"/>
    <property type="match status" value="1"/>
</dbReference>
<gene>
    <name evidence="9" type="ORF">G8770_17600</name>
</gene>
<sequence length="901" mass="100171">MKRSSILGLILGTLFVVVVTACTLSIPPEGEARETTPLKTDWKFQFGNTDEDVVTLAFDDSAWETVAVPHSWNRVGYYKNDLLEHLHTKENVNAEQGVGWYRLTFNAPETTEGERVWLEFDAVSRTAEVWLNGNYVGEHRSGFARFRFDVTELIESGKSNLLVVKADNTLPEAGSSTQDVLPIAGDFFVHGGIYRPVRIVVTKPVHIDMRDFGGPGVYATSQIGEDSVKIDISSRLSNATAITQEVRLVSSLIDDKGQRVAYSEQAVSLAAGQTTEVEDVLDVQDPVLWQGIENPYIYTLRTEVRDADSGLLDRLDQDYGIREVAFDAERGFILNGEPYRLHGVSYHQDREGKGWAVSREDIAEDVAIMKEMGANTVRLAHYPHGQPVHEIANRKGLVLWDEIPLVSSWSYAPENKEANQELSENAKLQLREMIHQNFNHPSVIVWGIANEVDFGAILPAFLSAKRSDAALLEPLLKELAAIVNEEDSSRLSTLAHCCEERKGLANAEFPTTGHLTEVVGANLYFGWYYGEAQDIGPHLDHLRTVRPEQPLSVSEYGAGGGISQHTDNPLGGPVDATGVAQPEEYMSYVHEKNWVEISSRPYLWASWVWNSFDFATKVRVEGDAVDINTKGLVTYDRKIKKDSYYFYKANWSDEPTVHITGRRYKERAYPVTDVRVYSNAPETELWLNGESLGKKSDCEQQICVWTEVSLSDGENQLRAEGVFAEGRESDTVQWHLKAGLTNAYHIDAGALLAASSVAADYGSDDFFSGGEARTVDQPGGWGKPPVLADIANSEDRELLATYREGEFEYRLPVSNGEYQVVLTLMEPDTTLQDRQFDVMANGSHLLKDFSILQQAGEPRKAIKKTFRVTVTDGELELIFSADQGGAVVSAIDVVKAEARAN</sequence>
<proteinExistence type="inferred from homology"/>
<dbReference type="GO" id="GO:0004553">
    <property type="term" value="F:hydrolase activity, hydrolyzing O-glycosyl compounds"/>
    <property type="evidence" value="ECO:0007669"/>
    <property type="project" value="InterPro"/>
</dbReference>
<dbReference type="InterPro" id="IPR006104">
    <property type="entry name" value="Glyco_hydro_2_N"/>
</dbReference>
<dbReference type="PROSITE" id="PS51257">
    <property type="entry name" value="PROKAR_LIPOPROTEIN"/>
    <property type="match status" value="1"/>
</dbReference>
<dbReference type="Gene3D" id="2.60.40.10">
    <property type="entry name" value="Immunoglobulins"/>
    <property type="match status" value="2"/>
</dbReference>
<feature type="domain" description="DUF4982" evidence="8">
    <location>
        <begin position="671"/>
        <end position="728"/>
    </location>
</feature>
<evidence type="ECO:0000256" key="2">
    <source>
        <dbReference type="ARBA" id="ARBA00022801"/>
    </source>
</evidence>
<dbReference type="SUPFAM" id="SSF49785">
    <property type="entry name" value="Galactose-binding domain-like"/>
    <property type="match status" value="2"/>
</dbReference>
<dbReference type="PRINTS" id="PR00132">
    <property type="entry name" value="GLHYDRLASE2"/>
</dbReference>
<keyword evidence="2" id="KW-0378">Hydrolase</keyword>
<accession>A0A9E5MN75</accession>
<evidence type="ECO:0000256" key="3">
    <source>
        <dbReference type="ARBA" id="ARBA00023295"/>
    </source>
</evidence>
<feature type="domain" description="Glycoside hydrolase family 2 immunoglobulin-like beta-sandwich" evidence="4">
    <location>
        <begin position="218"/>
        <end position="322"/>
    </location>
</feature>
<evidence type="ECO:0000313" key="9">
    <source>
        <dbReference type="EMBL" id="NHO67363.1"/>
    </source>
</evidence>
<comment type="similarity">
    <text evidence="1">Belongs to the glycosyl hydrolase 2 family.</text>
</comment>
<dbReference type="Pfam" id="PF11721">
    <property type="entry name" value="Malectin"/>
    <property type="match status" value="1"/>
</dbReference>
<keyword evidence="3" id="KW-0326">Glycosidase</keyword>
<evidence type="ECO:0000259" key="6">
    <source>
        <dbReference type="Pfam" id="PF02837"/>
    </source>
</evidence>
<dbReference type="Pfam" id="PF02836">
    <property type="entry name" value="Glyco_hydro_2_C"/>
    <property type="match status" value="1"/>
</dbReference>
<dbReference type="AlphaFoldDB" id="A0A9E5MN75"/>
<dbReference type="PANTHER" id="PTHR42732">
    <property type="entry name" value="BETA-GALACTOSIDASE"/>
    <property type="match status" value="1"/>
</dbReference>
<dbReference type="GO" id="GO:0005975">
    <property type="term" value="P:carbohydrate metabolic process"/>
    <property type="evidence" value="ECO:0007669"/>
    <property type="project" value="InterPro"/>
</dbReference>
<dbReference type="RefSeq" id="WP_167189912.1">
    <property type="nucleotide sequence ID" value="NZ_JAAONZ010000016.1"/>
</dbReference>
<feature type="domain" description="Glycosyl hydrolases family 2 sugar binding" evidence="6">
    <location>
        <begin position="38"/>
        <end position="200"/>
    </location>
</feature>
<feature type="domain" description="Malectin" evidence="7">
    <location>
        <begin position="744"/>
        <end position="885"/>
    </location>
</feature>
<dbReference type="InterPro" id="IPR036156">
    <property type="entry name" value="Beta-gal/glucu_dom_sf"/>
</dbReference>
<dbReference type="EMBL" id="JAAONZ010000016">
    <property type="protein sequence ID" value="NHO67363.1"/>
    <property type="molecule type" value="Genomic_DNA"/>
</dbReference>
<dbReference type="Gene3D" id="2.60.120.430">
    <property type="entry name" value="Galactose-binding lectin"/>
    <property type="match status" value="1"/>
</dbReference>